<dbReference type="EMBL" id="VSSQ01034750">
    <property type="protein sequence ID" value="MPM86797.1"/>
    <property type="molecule type" value="Genomic_DNA"/>
</dbReference>
<protein>
    <submittedName>
        <fullName evidence="1">Uncharacterized protein</fullName>
    </submittedName>
</protein>
<dbReference type="AlphaFoldDB" id="A0A645DC71"/>
<comment type="caution">
    <text evidence="1">The sequence shown here is derived from an EMBL/GenBank/DDBJ whole genome shotgun (WGS) entry which is preliminary data.</text>
</comment>
<accession>A0A645DC71</accession>
<reference evidence="1" key="1">
    <citation type="submission" date="2019-08" db="EMBL/GenBank/DDBJ databases">
        <authorList>
            <person name="Kucharzyk K."/>
            <person name="Murdoch R.W."/>
            <person name="Higgins S."/>
            <person name="Loffler F."/>
        </authorList>
    </citation>
    <scope>NUCLEOTIDE SEQUENCE</scope>
</reference>
<organism evidence="1">
    <name type="scientific">bioreactor metagenome</name>
    <dbReference type="NCBI Taxonomy" id="1076179"/>
    <lineage>
        <taxon>unclassified sequences</taxon>
        <taxon>metagenomes</taxon>
        <taxon>ecological metagenomes</taxon>
    </lineage>
</organism>
<gene>
    <name evidence="1" type="ORF">SDC9_133889</name>
</gene>
<evidence type="ECO:0000313" key="1">
    <source>
        <dbReference type="EMBL" id="MPM86797.1"/>
    </source>
</evidence>
<proteinExistence type="predicted"/>
<name>A0A645DC71_9ZZZZ</name>
<sequence length="154" mass="16878">MIQTAHRFTPSAVGPFRSHVGDADHHIGLRFDILRRRQRILIGEGLNHDLRVEPADFASHSIDEVEHRARLAAVTRRQRFAAGTTAIVGIIVLRQIVDGIIRGARCFAVGFFPVRLDMPDHAGGDQFPDFGMGKTHLAGTKSIDRLLAAAAGIQ</sequence>